<dbReference type="InterPro" id="IPR031704">
    <property type="entry name" value="Glyco_hydro_36_N"/>
</dbReference>
<comment type="caution">
    <text evidence="8">The sequence shown here is derived from an EMBL/GenBank/DDBJ whole genome shotgun (WGS) entry which is preliminary data.</text>
</comment>
<dbReference type="PRINTS" id="PR00743">
    <property type="entry name" value="GLHYDRLASE36"/>
</dbReference>
<evidence type="ECO:0000313" key="8">
    <source>
        <dbReference type="EMBL" id="NLJ19102.1"/>
    </source>
</evidence>
<feature type="non-terminal residue" evidence="8">
    <location>
        <position position="1"/>
    </location>
</feature>
<keyword evidence="5" id="KW-0326">Glycosidase</keyword>
<reference evidence="8 9" key="1">
    <citation type="journal article" date="2020" name="Biotechnol. Biofuels">
        <title>New insights from the biogas microbiome by comprehensive genome-resolved metagenomics of nearly 1600 species originating from multiple anaerobic digesters.</title>
        <authorList>
            <person name="Campanaro S."/>
            <person name="Treu L."/>
            <person name="Rodriguez-R L.M."/>
            <person name="Kovalovszki A."/>
            <person name="Ziels R.M."/>
            <person name="Maus I."/>
            <person name="Zhu X."/>
            <person name="Kougias P.G."/>
            <person name="Basile A."/>
            <person name="Luo G."/>
            <person name="Schluter A."/>
            <person name="Konstantinidis K.T."/>
            <person name="Angelidaki I."/>
        </authorList>
    </citation>
    <scope>NUCLEOTIDE SEQUENCE [LARGE SCALE GENOMIC DNA]</scope>
    <source>
        <strain evidence="8">AS23ysBPME_34</strain>
    </source>
</reference>
<dbReference type="InterPro" id="IPR000111">
    <property type="entry name" value="Glyco_hydro_27/36_CS"/>
</dbReference>
<dbReference type="Pfam" id="PF16875">
    <property type="entry name" value="Glyco_hydro_36N"/>
    <property type="match status" value="1"/>
</dbReference>
<organism evidence="8 9">
    <name type="scientific">Globicatella sulfidifaciens</name>
    <dbReference type="NCBI Taxonomy" id="136093"/>
    <lineage>
        <taxon>Bacteria</taxon>
        <taxon>Bacillati</taxon>
        <taxon>Bacillota</taxon>
        <taxon>Bacilli</taxon>
        <taxon>Lactobacillales</taxon>
        <taxon>Aerococcaceae</taxon>
        <taxon>Globicatella</taxon>
    </lineage>
</organism>
<dbReference type="PANTHER" id="PTHR43053">
    <property type="entry name" value="GLYCOSIDASE FAMILY 31"/>
    <property type="match status" value="1"/>
</dbReference>
<proteinExistence type="inferred from homology"/>
<dbReference type="Gene3D" id="2.60.40.1180">
    <property type="entry name" value="Golgi alpha-mannosidase II"/>
    <property type="match status" value="1"/>
</dbReference>
<accession>A0A7X8C594</accession>
<dbReference type="PROSITE" id="PS00512">
    <property type="entry name" value="ALPHA_GALACTOSIDASE"/>
    <property type="match status" value="1"/>
</dbReference>
<dbReference type="SUPFAM" id="SSF51445">
    <property type="entry name" value="(Trans)glycosidases"/>
    <property type="match status" value="1"/>
</dbReference>
<dbReference type="InterPro" id="IPR050985">
    <property type="entry name" value="Alpha-glycosidase_related"/>
</dbReference>
<comment type="similarity">
    <text evidence="2">Belongs to the glycosyl hydrolase 36 family.</text>
</comment>
<dbReference type="InterPro" id="IPR013785">
    <property type="entry name" value="Aldolase_TIM"/>
</dbReference>
<dbReference type="InterPro" id="IPR038417">
    <property type="entry name" value="Alpga-gal_N_sf"/>
</dbReference>
<protein>
    <recommendedName>
        <fullName evidence="3">alpha-galactosidase</fullName>
        <ecNumber evidence="3">3.2.1.22</ecNumber>
    </recommendedName>
</protein>
<evidence type="ECO:0000259" key="6">
    <source>
        <dbReference type="Pfam" id="PF16874"/>
    </source>
</evidence>
<dbReference type="PANTHER" id="PTHR43053:SF3">
    <property type="entry name" value="ALPHA-GALACTOSIDASE C-RELATED"/>
    <property type="match status" value="1"/>
</dbReference>
<dbReference type="InterPro" id="IPR031705">
    <property type="entry name" value="Glyco_hydro_36_C"/>
</dbReference>
<dbReference type="InterPro" id="IPR013780">
    <property type="entry name" value="Glyco_hydro_b"/>
</dbReference>
<gene>
    <name evidence="8" type="ORF">GX355_09585</name>
</gene>
<sequence>GEAFALQLIYSGNFQTFVEQNQLNEVRVAIGLNDDNFSWQLNPGEQFETPVALFSYSANGLNALSDESRRFVQNHIIPATFAHELRPILVNNWEATYFDFNGEKLLALADEAAALGIELFVLDDGWFGNRFDDNRALGDWWVNEEKLGGTLKELIDEVHQRGLKFGIWVEPEMISEDSDLYRNHPDWAIQVPNRSHTYSRNQLVLDLSNPEVVAYLKSTIDQLLENHEIDYVKWDMNRNITKIGNGTTYLETKSQSHAYMLGLYDLVSYLTEKHDNILFESCAGGGGRNDLGMLRYFPQVWASDDTDAMARLPIQYGSSYLYPTISMGAHVSVSPNHQLGRTTPIETRGHVAMMGNLGYELDLTSLSAADKAVIKEQVAAYKKIRPIIQLGKQYRLINPEADSNEAAVQFNYQDQVVVTYVRILSTIETIETTLKLVGLEEDSLYQLVDSDTVYSGAELMYAGLTMDMPQGDFLTKQLHFIKK</sequence>
<dbReference type="Gene3D" id="3.20.20.70">
    <property type="entry name" value="Aldolase class I"/>
    <property type="match status" value="1"/>
</dbReference>
<evidence type="ECO:0000313" key="9">
    <source>
        <dbReference type="Proteomes" id="UP000541058"/>
    </source>
</evidence>
<dbReference type="InterPro" id="IPR002252">
    <property type="entry name" value="Glyco_hydro_36"/>
</dbReference>
<dbReference type="EMBL" id="JAAYSM010000332">
    <property type="protein sequence ID" value="NLJ19102.1"/>
    <property type="molecule type" value="Genomic_DNA"/>
</dbReference>
<feature type="domain" description="Glycosyl hydrolase family 36 C-terminal" evidence="6">
    <location>
        <begin position="406"/>
        <end position="480"/>
    </location>
</feature>
<dbReference type="Gene3D" id="2.70.98.60">
    <property type="entry name" value="alpha-galactosidase from lactobacil brevis"/>
    <property type="match status" value="1"/>
</dbReference>
<dbReference type="Pfam" id="PF16874">
    <property type="entry name" value="Glyco_hydro_36C"/>
    <property type="match status" value="1"/>
</dbReference>
<evidence type="ECO:0000259" key="7">
    <source>
        <dbReference type="Pfam" id="PF16875"/>
    </source>
</evidence>
<evidence type="ECO:0000256" key="4">
    <source>
        <dbReference type="ARBA" id="ARBA00022801"/>
    </source>
</evidence>
<dbReference type="Pfam" id="PF02065">
    <property type="entry name" value="Melibiase"/>
    <property type="match status" value="1"/>
</dbReference>
<dbReference type="RefSeq" id="WP_276649401.1">
    <property type="nucleotide sequence ID" value="NZ_JAAYSM010000332.1"/>
</dbReference>
<dbReference type="EC" id="3.2.1.22" evidence="3"/>
<dbReference type="InterPro" id="IPR017853">
    <property type="entry name" value="GH"/>
</dbReference>
<keyword evidence="4" id="KW-0378">Hydrolase</keyword>
<dbReference type="GO" id="GO:0004557">
    <property type="term" value="F:alpha-galactosidase activity"/>
    <property type="evidence" value="ECO:0007669"/>
    <property type="project" value="UniProtKB-EC"/>
</dbReference>
<dbReference type="FunFam" id="3.20.20.70:FF:000118">
    <property type="entry name" value="Alpha-galactosidase"/>
    <property type="match status" value="1"/>
</dbReference>
<evidence type="ECO:0000256" key="1">
    <source>
        <dbReference type="ARBA" id="ARBA00001255"/>
    </source>
</evidence>
<dbReference type="CDD" id="cd14791">
    <property type="entry name" value="GH36"/>
    <property type="match status" value="1"/>
</dbReference>
<evidence type="ECO:0000256" key="2">
    <source>
        <dbReference type="ARBA" id="ARBA00006202"/>
    </source>
</evidence>
<evidence type="ECO:0000256" key="5">
    <source>
        <dbReference type="ARBA" id="ARBA00023295"/>
    </source>
</evidence>
<dbReference type="Proteomes" id="UP000541058">
    <property type="component" value="Unassembled WGS sequence"/>
</dbReference>
<dbReference type="AlphaFoldDB" id="A0A7X8C594"/>
<name>A0A7X8C594_9LACT</name>
<comment type="catalytic activity">
    <reaction evidence="1">
        <text>Hydrolysis of terminal, non-reducing alpha-D-galactose residues in alpha-D-galactosides, including galactose oligosaccharides, galactomannans and galactolipids.</text>
        <dbReference type="EC" id="3.2.1.22"/>
    </reaction>
</comment>
<evidence type="ECO:0000256" key="3">
    <source>
        <dbReference type="ARBA" id="ARBA00012755"/>
    </source>
</evidence>
<feature type="domain" description="Glycosyl hydrolase family 36 N-terminal" evidence="7">
    <location>
        <begin position="1"/>
        <end position="42"/>
    </location>
</feature>
<dbReference type="GO" id="GO:0016052">
    <property type="term" value="P:carbohydrate catabolic process"/>
    <property type="evidence" value="ECO:0007669"/>
    <property type="project" value="InterPro"/>
</dbReference>